<dbReference type="Proteomes" id="UP001196068">
    <property type="component" value="Unassembled WGS sequence"/>
</dbReference>
<dbReference type="PANTHER" id="PTHR11895">
    <property type="entry name" value="TRANSAMIDASE"/>
    <property type="match status" value="1"/>
</dbReference>
<dbReference type="PANTHER" id="PTHR11895:SF176">
    <property type="entry name" value="AMIDASE AMID-RELATED"/>
    <property type="match status" value="1"/>
</dbReference>
<evidence type="ECO:0000313" key="3">
    <source>
        <dbReference type="Proteomes" id="UP001196068"/>
    </source>
</evidence>
<dbReference type="InterPro" id="IPR020556">
    <property type="entry name" value="Amidase_CS"/>
</dbReference>
<evidence type="ECO:0000313" key="2">
    <source>
        <dbReference type="EMBL" id="MBR0653604.1"/>
    </source>
</evidence>
<protein>
    <submittedName>
        <fullName evidence="2">Amidase</fullName>
    </submittedName>
</protein>
<dbReference type="AlphaFoldDB" id="A0AAF1JWT2"/>
<dbReference type="SUPFAM" id="SSF75304">
    <property type="entry name" value="Amidase signature (AS) enzymes"/>
    <property type="match status" value="1"/>
</dbReference>
<dbReference type="InterPro" id="IPR023631">
    <property type="entry name" value="Amidase_dom"/>
</dbReference>
<dbReference type="GO" id="GO:0003824">
    <property type="term" value="F:catalytic activity"/>
    <property type="evidence" value="ECO:0007669"/>
    <property type="project" value="InterPro"/>
</dbReference>
<gene>
    <name evidence="2" type="ORF">GXW79_00780</name>
</gene>
<reference evidence="2" key="1">
    <citation type="submission" date="2020-01" db="EMBL/GenBank/DDBJ databases">
        <authorList>
            <person name="Rat A."/>
        </authorList>
    </citation>
    <scope>NUCLEOTIDE SEQUENCE</scope>
    <source>
        <strain evidence="2">LMG 28251</strain>
    </source>
</reference>
<proteinExistence type="predicted"/>
<accession>A0AAF1JWT2</accession>
<name>A0AAF1JWT2_9PROT</name>
<dbReference type="RefSeq" id="WP_211872301.1">
    <property type="nucleotide sequence ID" value="NZ_JAAEDH010000001.1"/>
</dbReference>
<comment type="caution">
    <text evidence="2">The sequence shown here is derived from an EMBL/GenBank/DDBJ whole genome shotgun (WGS) entry which is preliminary data.</text>
</comment>
<reference evidence="2" key="2">
    <citation type="journal article" date="2021" name="Syst. Appl. Microbiol.">
        <title>Roseomonas hellenica sp. nov., isolated from roots of wild-growing Alkanna tinctoria.</title>
        <authorList>
            <person name="Rat A."/>
            <person name="Naranjo H.D."/>
            <person name="Lebbe L."/>
            <person name="Cnockaert M."/>
            <person name="Krigas N."/>
            <person name="Grigoriadou K."/>
            <person name="Maloupa E."/>
            <person name="Willems A."/>
        </authorList>
    </citation>
    <scope>NUCLEOTIDE SEQUENCE</scope>
    <source>
        <strain evidence="2">LMG 28251</strain>
    </source>
</reference>
<dbReference type="EMBL" id="JAAEDH010000001">
    <property type="protein sequence ID" value="MBR0653604.1"/>
    <property type="molecule type" value="Genomic_DNA"/>
</dbReference>
<evidence type="ECO:0000259" key="1">
    <source>
        <dbReference type="Pfam" id="PF01425"/>
    </source>
</evidence>
<dbReference type="InterPro" id="IPR036928">
    <property type="entry name" value="AS_sf"/>
</dbReference>
<feature type="domain" description="Amidase" evidence="1">
    <location>
        <begin position="25"/>
        <end position="442"/>
    </location>
</feature>
<sequence>MTDLAFMTIAEASSRIATRDLSPVELTDALIARAEALDPQINAYLLPTFEAARGEAKAAEAEIAKSGAKSPLHGIPYGLKDVYDAAGTPTTGHSRCYADCRPREDAATTASLRAAGAVLLGKLSTHEGAHGGPSFDLAWPPARNPWKADHFTGGSSSGSGAAVAAGFMPLAMGTDTGGSIRNPAGLCGLVGLKPTQSLISRRGIMPNSWSYDTAGPMVWTVEDCAIVMQAIAGHDPRDPNSATRLVPDYRAALTGDIRGLRIGVLRHVFEEDVKIPPATKAALEAAFDVLRGLGATLEDARIRPMGEYFDVKVIAAEAEIFAVHEANLRERPNDFGEDFLARSLPAMLIRGTDVVASHRQRRVMLAEFEALYAKYDVLVTAAPSLAPRLDGWQPIHFWSKHSSLTTAFNCSGGPALVQCIGHEGGLPMSMQIVGRPFDDATVMKVAHAYESATPWRALRPVLEAGAAVNPLPKVPDPAPVTIPQAEQDEYLAIARRAGITKLNARNTAHFLSAAPIMREMLARMPRPAGFAQELANIFHFLS</sequence>
<dbReference type="PROSITE" id="PS00571">
    <property type="entry name" value="AMIDASES"/>
    <property type="match status" value="1"/>
</dbReference>
<dbReference type="Pfam" id="PF01425">
    <property type="entry name" value="Amidase"/>
    <property type="match status" value="1"/>
</dbReference>
<dbReference type="InterPro" id="IPR000120">
    <property type="entry name" value="Amidase"/>
</dbReference>
<dbReference type="Gene3D" id="3.90.1300.10">
    <property type="entry name" value="Amidase signature (AS) domain"/>
    <property type="match status" value="1"/>
</dbReference>
<keyword evidence="3" id="KW-1185">Reference proteome</keyword>
<organism evidence="2 3">
    <name type="scientific">Plastoroseomonas arctica</name>
    <dbReference type="NCBI Taxonomy" id="1509237"/>
    <lineage>
        <taxon>Bacteria</taxon>
        <taxon>Pseudomonadati</taxon>
        <taxon>Pseudomonadota</taxon>
        <taxon>Alphaproteobacteria</taxon>
        <taxon>Acetobacterales</taxon>
        <taxon>Acetobacteraceae</taxon>
        <taxon>Plastoroseomonas</taxon>
    </lineage>
</organism>